<gene>
    <name evidence="2" type="ORF">NE695_05115</name>
</gene>
<dbReference type="InterPro" id="IPR029063">
    <property type="entry name" value="SAM-dependent_MTases_sf"/>
</dbReference>
<dbReference type="CDD" id="cd02440">
    <property type="entry name" value="AdoMet_MTases"/>
    <property type="match status" value="1"/>
</dbReference>
<dbReference type="Gene3D" id="3.40.50.150">
    <property type="entry name" value="Vaccinia Virus protein VP39"/>
    <property type="match status" value="1"/>
</dbReference>
<dbReference type="SUPFAM" id="SSF53335">
    <property type="entry name" value="S-adenosyl-L-methionine-dependent methyltransferases"/>
    <property type="match status" value="1"/>
</dbReference>
<organism evidence="2 3">
    <name type="scientific">Neglectibacter timonensis</name>
    <dbReference type="NCBI Taxonomy" id="1776382"/>
    <lineage>
        <taxon>Bacteria</taxon>
        <taxon>Bacillati</taxon>
        <taxon>Bacillota</taxon>
        <taxon>Clostridia</taxon>
        <taxon>Eubacteriales</taxon>
        <taxon>Oscillospiraceae</taxon>
        <taxon>Neglectibacter</taxon>
    </lineage>
</organism>
<proteinExistence type="predicted"/>
<dbReference type="InterPro" id="IPR007848">
    <property type="entry name" value="Small_mtfrase_dom"/>
</dbReference>
<dbReference type="PANTHER" id="PTHR47739">
    <property type="entry name" value="TRNA1(VAL) (ADENINE(37)-N6)-METHYLTRANSFERASE"/>
    <property type="match status" value="1"/>
</dbReference>
<feature type="domain" description="Methyltransferase small" evidence="1">
    <location>
        <begin position="37"/>
        <end position="132"/>
    </location>
</feature>
<keyword evidence="2" id="KW-0808">Transferase</keyword>
<sequence length="258" mass="28319">MTGKNCFPGIPGARWEPLSSACRALVTREHSFTTDTLLLADFSLPRRGEVCADLGTGCGAIPLLWRERAQPQKIYAVEIQEEAARLARTAVEANGFSDRIEVILGDAGNPKALFRNQSLDLVACNPPYQAAGTGPQGAEESRSTARHELRFSLEQLAGTARFALRFGGRLCLCLRPERLAEALSLFRSFGLEPKRLRLVQQRKDRPPSLFLLECRSGGKTGLAVEPVLLLEQDGGGYSEALEKIYGDYRANAGWKNRS</sequence>
<dbReference type="PROSITE" id="PS00092">
    <property type="entry name" value="N6_MTASE"/>
    <property type="match status" value="1"/>
</dbReference>
<dbReference type="RefSeq" id="WP_066860055.1">
    <property type="nucleotide sequence ID" value="NZ_CABKVV010000009.1"/>
</dbReference>
<reference evidence="2 3" key="1">
    <citation type="submission" date="2022-06" db="EMBL/GenBank/DDBJ databases">
        <title>Isolation of gut microbiota from human fecal samples.</title>
        <authorList>
            <person name="Pamer E.G."/>
            <person name="Barat B."/>
            <person name="Waligurski E."/>
            <person name="Medina S."/>
            <person name="Paddock L."/>
            <person name="Mostad J."/>
        </authorList>
    </citation>
    <scope>NUCLEOTIDE SEQUENCE [LARGE SCALE GENOMIC DNA]</scope>
    <source>
        <strain evidence="2 3">DFI.9.73</strain>
    </source>
</reference>
<evidence type="ECO:0000313" key="3">
    <source>
        <dbReference type="Proteomes" id="UP001524473"/>
    </source>
</evidence>
<keyword evidence="2" id="KW-0489">Methyltransferase</keyword>
<dbReference type="GO" id="GO:0008168">
    <property type="term" value="F:methyltransferase activity"/>
    <property type="evidence" value="ECO:0007669"/>
    <property type="project" value="UniProtKB-KW"/>
</dbReference>
<dbReference type="InterPro" id="IPR050210">
    <property type="entry name" value="tRNA_Adenine-N(6)_MTase"/>
</dbReference>
<name>A0ABT1RX94_9FIRM</name>
<comment type="caution">
    <text evidence="2">The sequence shown here is derived from an EMBL/GenBank/DDBJ whole genome shotgun (WGS) entry which is preliminary data.</text>
</comment>
<protein>
    <submittedName>
        <fullName evidence="2">Methyltransferase</fullName>
    </submittedName>
</protein>
<dbReference type="PANTHER" id="PTHR47739:SF1">
    <property type="entry name" value="TRNA1(VAL) (ADENINE(37)-N6)-METHYLTRANSFERASE"/>
    <property type="match status" value="1"/>
</dbReference>
<dbReference type="InterPro" id="IPR002052">
    <property type="entry name" value="DNA_methylase_N6_adenine_CS"/>
</dbReference>
<evidence type="ECO:0000313" key="2">
    <source>
        <dbReference type="EMBL" id="MCQ4839294.1"/>
    </source>
</evidence>
<dbReference type="Pfam" id="PF05175">
    <property type="entry name" value="MTS"/>
    <property type="match status" value="1"/>
</dbReference>
<dbReference type="GeneID" id="90531037"/>
<keyword evidence="3" id="KW-1185">Reference proteome</keyword>
<dbReference type="GO" id="GO:0032259">
    <property type="term" value="P:methylation"/>
    <property type="evidence" value="ECO:0007669"/>
    <property type="project" value="UniProtKB-KW"/>
</dbReference>
<evidence type="ECO:0000259" key="1">
    <source>
        <dbReference type="Pfam" id="PF05175"/>
    </source>
</evidence>
<dbReference type="EMBL" id="JANFZH010000008">
    <property type="protein sequence ID" value="MCQ4839294.1"/>
    <property type="molecule type" value="Genomic_DNA"/>
</dbReference>
<accession>A0ABT1RX94</accession>
<dbReference type="Proteomes" id="UP001524473">
    <property type="component" value="Unassembled WGS sequence"/>
</dbReference>